<keyword evidence="1" id="KW-1133">Transmembrane helix</keyword>
<keyword evidence="1" id="KW-0472">Membrane</keyword>
<name>A0A8J3P4K0_9ACTN</name>
<reference evidence="2 3" key="1">
    <citation type="submission" date="2021-01" db="EMBL/GenBank/DDBJ databases">
        <title>Whole genome shotgun sequence of Catellatospora citrea NBRC 14495.</title>
        <authorList>
            <person name="Komaki H."/>
            <person name="Tamura T."/>
        </authorList>
    </citation>
    <scope>NUCLEOTIDE SEQUENCE [LARGE SCALE GENOMIC DNA]</scope>
    <source>
        <strain evidence="2 3">NBRC 14495</strain>
    </source>
</reference>
<keyword evidence="3" id="KW-1185">Reference proteome</keyword>
<dbReference type="EMBL" id="BONH01000037">
    <property type="protein sequence ID" value="GIG01271.1"/>
    <property type="molecule type" value="Genomic_DNA"/>
</dbReference>
<gene>
    <name evidence="2" type="ORF">Cci01nite_63640</name>
</gene>
<comment type="caution">
    <text evidence="2">The sequence shown here is derived from an EMBL/GenBank/DDBJ whole genome shotgun (WGS) entry which is preliminary data.</text>
</comment>
<dbReference type="Proteomes" id="UP000659904">
    <property type="component" value="Unassembled WGS sequence"/>
</dbReference>
<evidence type="ECO:0000313" key="2">
    <source>
        <dbReference type="EMBL" id="GIG01271.1"/>
    </source>
</evidence>
<dbReference type="AlphaFoldDB" id="A0A8J3P4K0"/>
<evidence type="ECO:0000256" key="1">
    <source>
        <dbReference type="SAM" id="Phobius"/>
    </source>
</evidence>
<accession>A0A8J3P4K0</accession>
<keyword evidence="1" id="KW-0812">Transmembrane</keyword>
<feature type="transmembrane region" description="Helical" evidence="1">
    <location>
        <begin position="6"/>
        <end position="24"/>
    </location>
</feature>
<organism evidence="2 3">
    <name type="scientific">Catellatospora citrea</name>
    <dbReference type="NCBI Taxonomy" id="53366"/>
    <lineage>
        <taxon>Bacteria</taxon>
        <taxon>Bacillati</taxon>
        <taxon>Actinomycetota</taxon>
        <taxon>Actinomycetes</taxon>
        <taxon>Micromonosporales</taxon>
        <taxon>Micromonosporaceae</taxon>
        <taxon>Catellatospora</taxon>
    </lineage>
</organism>
<sequence length="89" mass="9872">MTPELIVTATPIAATLIYVSLCWIRPFGRCHACKGTGIRRTILLRKVTTCRRCKGSRLRLRVGRRVYNAFHNANTEAARTARAKNGGAS</sequence>
<proteinExistence type="predicted"/>
<evidence type="ECO:0000313" key="3">
    <source>
        <dbReference type="Proteomes" id="UP000659904"/>
    </source>
</evidence>
<dbReference type="RefSeq" id="WP_120317593.1">
    <property type="nucleotide sequence ID" value="NZ_BONH01000037.1"/>
</dbReference>
<dbReference type="InterPro" id="IPR036410">
    <property type="entry name" value="HSP_DnaJ_Cys-rich_dom_sf"/>
</dbReference>
<protein>
    <submittedName>
        <fullName evidence="2">Uncharacterized protein</fullName>
    </submittedName>
</protein>
<dbReference type="SUPFAM" id="SSF57938">
    <property type="entry name" value="DnaJ/Hsp40 cysteine-rich domain"/>
    <property type="match status" value="1"/>
</dbReference>